<dbReference type="RefSeq" id="WP_103438409.1">
    <property type="nucleotide sequence ID" value="NZ_MIND01000018.1"/>
</dbReference>
<reference evidence="1 2" key="2">
    <citation type="submission" date="2018-03" db="EMBL/GenBank/DDBJ databases">
        <title>Draft genome of Pseudomonas putida strain KT-27.</title>
        <authorList>
            <person name="Yoshizawa S."/>
            <person name="Khan N.H."/>
            <person name="Nishimura M."/>
            <person name="Chiura H.X."/>
            <person name="Ogura Y."/>
            <person name="Hayashi T."/>
            <person name="Kogure K."/>
        </authorList>
    </citation>
    <scope>NUCLEOTIDE SEQUENCE [LARGE SCALE GENOMIC DNA]</scope>
    <source>
        <strain evidence="1 2">KT-27</strain>
    </source>
</reference>
<evidence type="ECO:0000313" key="1">
    <source>
        <dbReference type="EMBL" id="POF90554.1"/>
    </source>
</evidence>
<accession>A0A2S3WHX6</accession>
<sequence length="70" mass="7618">MDGYVSYSSALQSCASQGRFNGSVNVPRLASFLAVCSIGLIFESVRQPIERANDYLASSFDLLIVLMPIQ</sequence>
<gene>
    <name evidence="1" type="ORF">BGP80_22455</name>
</gene>
<dbReference type="AlphaFoldDB" id="A0A2S3WHX6"/>
<reference evidence="1 2" key="1">
    <citation type="submission" date="2016-08" db="EMBL/GenBank/DDBJ databases">
        <authorList>
            <person name="Seilhamer J.J."/>
        </authorList>
    </citation>
    <scope>NUCLEOTIDE SEQUENCE [LARGE SCALE GENOMIC DNA]</scope>
    <source>
        <strain evidence="1 2">KT-27</strain>
    </source>
</reference>
<organism evidence="1 2">
    <name type="scientific">Pseudomonas putida</name>
    <name type="common">Arthrobacter siderocapsulatus</name>
    <dbReference type="NCBI Taxonomy" id="303"/>
    <lineage>
        <taxon>Bacteria</taxon>
        <taxon>Pseudomonadati</taxon>
        <taxon>Pseudomonadota</taxon>
        <taxon>Gammaproteobacteria</taxon>
        <taxon>Pseudomonadales</taxon>
        <taxon>Pseudomonadaceae</taxon>
        <taxon>Pseudomonas</taxon>
    </lineage>
</organism>
<comment type="caution">
    <text evidence="1">The sequence shown here is derived from an EMBL/GenBank/DDBJ whole genome shotgun (WGS) entry which is preliminary data.</text>
</comment>
<name>A0A2S3WHX6_PSEPU</name>
<proteinExistence type="predicted"/>
<evidence type="ECO:0000313" key="2">
    <source>
        <dbReference type="Proteomes" id="UP000237194"/>
    </source>
</evidence>
<dbReference type="Proteomes" id="UP000237194">
    <property type="component" value="Unassembled WGS sequence"/>
</dbReference>
<protein>
    <submittedName>
        <fullName evidence="1">Uncharacterized protein</fullName>
    </submittedName>
</protein>
<dbReference type="EMBL" id="MIND01000018">
    <property type="protein sequence ID" value="POF90554.1"/>
    <property type="molecule type" value="Genomic_DNA"/>
</dbReference>